<evidence type="ECO:0000313" key="3">
    <source>
        <dbReference type="Proteomes" id="UP000193642"/>
    </source>
</evidence>
<dbReference type="Proteomes" id="UP000193642">
    <property type="component" value="Unassembled WGS sequence"/>
</dbReference>
<accession>A0A1Y2BG93</accession>
<feature type="non-terminal residue" evidence="2">
    <location>
        <position position="66"/>
    </location>
</feature>
<name>A0A1Y2BG93_9FUNG</name>
<evidence type="ECO:0000256" key="1">
    <source>
        <dbReference type="SAM" id="MobiDB-lite"/>
    </source>
</evidence>
<protein>
    <submittedName>
        <fullName evidence="2">Uncharacterized protein</fullName>
    </submittedName>
</protein>
<sequence>MVRWRTLAATPPPFYLIPSSSTSRAVILKTPRDGPMMSLGILKTPRNGPMENPRSHTPPFYLIPSS</sequence>
<dbReference type="AlphaFoldDB" id="A0A1Y2BG93"/>
<keyword evidence="3" id="KW-1185">Reference proteome</keyword>
<organism evidence="2 3">
    <name type="scientific">Rhizoclosmatium globosum</name>
    <dbReference type="NCBI Taxonomy" id="329046"/>
    <lineage>
        <taxon>Eukaryota</taxon>
        <taxon>Fungi</taxon>
        <taxon>Fungi incertae sedis</taxon>
        <taxon>Chytridiomycota</taxon>
        <taxon>Chytridiomycota incertae sedis</taxon>
        <taxon>Chytridiomycetes</taxon>
        <taxon>Chytridiales</taxon>
        <taxon>Chytriomycetaceae</taxon>
        <taxon>Rhizoclosmatium</taxon>
    </lineage>
</organism>
<comment type="caution">
    <text evidence="2">The sequence shown here is derived from an EMBL/GenBank/DDBJ whole genome shotgun (WGS) entry which is preliminary data.</text>
</comment>
<reference evidence="2 3" key="1">
    <citation type="submission" date="2016-07" db="EMBL/GenBank/DDBJ databases">
        <title>Pervasive Adenine N6-methylation of Active Genes in Fungi.</title>
        <authorList>
            <consortium name="DOE Joint Genome Institute"/>
            <person name="Mondo S.J."/>
            <person name="Dannebaum R.O."/>
            <person name="Kuo R.C."/>
            <person name="Labutti K."/>
            <person name="Haridas S."/>
            <person name="Kuo A."/>
            <person name="Salamov A."/>
            <person name="Ahrendt S.R."/>
            <person name="Lipzen A."/>
            <person name="Sullivan W."/>
            <person name="Andreopoulos W.B."/>
            <person name="Clum A."/>
            <person name="Lindquist E."/>
            <person name="Daum C."/>
            <person name="Ramamoorthy G.K."/>
            <person name="Gryganskyi A."/>
            <person name="Culley D."/>
            <person name="Magnuson J.K."/>
            <person name="James T.Y."/>
            <person name="O'Malley M.A."/>
            <person name="Stajich J.E."/>
            <person name="Spatafora J.W."/>
            <person name="Visel A."/>
            <person name="Grigoriev I.V."/>
        </authorList>
    </citation>
    <scope>NUCLEOTIDE SEQUENCE [LARGE SCALE GENOMIC DNA]</scope>
    <source>
        <strain evidence="2 3">JEL800</strain>
    </source>
</reference>
<feature type="region of interest" description="Disordered" evidence="1">
    <location>
        <begin position="36"/>
        <end position="66"/>
    </location>
</feature>
<proteinExistence type="predicted"/>
<gene>
    <name evidence="2" type="ORF">BCR33DRAFT_723048</name>
</gene>
<dbReference type="EMBL" id="MCGO01000066">
    <property type="protein sequence ID" value="ORY33838.1"/>
    <property type="molecule type" value="Genomic_DNA"/>
</dbReference>
<evidence type="ECO:0000313" key="2">
    <source>
        <dbReference type="EMBL" id="ORY33838.1"/>
    </source>
</evidence>